<name>A0A9D2TIE1_9FIRM</name>
<dbReference type="SUPFAM" id="SSF53822">
    <property type="entry name" value="Periplasmic binding protein-like I"/>
    <property type="match status" value="1"/>
</dbReference>
<dbReference type="PANTHER" id="PTHR30146">
    <property type="entry name" value="LACI-RELATED TRANSCRIPTIONAL REPRESSOR"/>
    <property type="match status" value="1"/>
</dbReference>
<dbReference type="AlphaFoldDB" id="A0A9D2TIE1"/>
<dbReference type="InterPro" id="IPR010982">
    <property type="entry name" value="Lambda_DNA-bd_dom_sf"/>
</dbReference>
<dbReference type="Pfam" id="PF13377">
    <property type="entry name" value="Peripla_BP_3"/>
    <property type="match status" value="1"/>
</dbReference>
<evidence type="ECO:0000259" key="4">
    <source>
        <dbReference type="PROSITE" id="PS50932"/>
    </source>
</evidence>
<keyword evidence="1" id="KW-0805">Transcription regulation</keyword>
<dbReference type="SUPFAM" id="SSF47413">
    <property type="entry name" value="lambda repressor-like DNA-binding domains"/>
    <property type="match status" value="1"/>
</dbReference>
<accession>A0A9D2TIE1</accession>
<sequence>MAVSIREVARAANVSVSTVSRALNGYTDVSEETRCRIETVVRELGYSPNVSAKTLSSKAKNNVALLVSDLDSVSQMDGFTDNLIRGAYQYMNEMGSTVAMYGINTKMQHEKTLEDFCHEYSLSGVMLMGLKLGDPYLTQCESLSLPCVGVDIDLKGPHSAYVTTDDERAFEEITDYVLAQGHRQLVLVKGKEEAAVTYAREKGFFSAMQSSGICLSDDCVLACRFHEETAYRKTRRYLKEHPKRGTAFVCMSDLMALGVCRAIADEGYRVPEDFSVTGFDGMYFLNYIKPGITTVDQNITQKGYAGMKALMGMIRGETVDREILVPHSIIERESVLKTGEK</sequence>
<organism evidence="5 6">
    <name type="scientific">Candidatus Ruthenibacterium merdavium</name>
    <dbReference type="NCBI Taxonomy" id="2838752"/>
    <lineage>
        <taxon>Bacteria</taxon>
        <taxon>Bacillati</taxon>
        <taxon>Bacillota</taxon>
        <taxon>Clostridia</taxon>
        <taxon>Eubacteriales</taxon>
        <taxon>Oscillospiraceae</taxon>
        <taxon>Ruthenibacterium</taxon>
    </lineage>
</organism>
<dbReference type="InterPro" id="IPR000843">
    <property type="entry name" value="HTH_LacI"/>
</dbReference>
<dbReference type="Proteomes" id="UP000823918">
    <property type="component" value="Unassembled WGS sequence"/>
</dbReference>
<dbReference type="PANTHER" id="PTHR30146:SF24">
    <property type="entry name" value="XYLOSE OPERON REGULATORY PROTEIN"/>
    <property type="match status" value="1"/>
</dbReference>
<dbReference type="InterPro" id="IPR046335">
    <property type="entry name" value="LacI/GalR-like_sensor"/>
</dbReference>
<comment type="caution">
    <text evidence="5">The sequence shown here is derived from an EMBL/GenBank/DDBJ whole genome shotgun (WGS) entry which is preliminary data.</text>
</comment>
<evidence type="ECO:0000256" key="2">
    <source>
        <dbReference type="ARBA" id="ARBA00023125"/>
    </source>
</evidence>
<dbReference type="PROSITE" id="PS50932">
    <property type="entry name" value="HTH_LACI_2"/>
    <property type="match status" value="1"/>
</dbReference>
<evidence type="ECO:0000256" key="3">
    <source>
        <dbReference type="ARBA" id="ARBA00023163"/>
    </source>
</evidence>
<dbReference type="PROSITE" id="PS00356">
    <property type="entry name" value="HTH_LACI_1"/>
    <property type="match status" value="1"/>
</dbReference>
<dbReference type="CDD" id="cd06267">
    <property type="entry name" value="PBP1_LacI_sugar_binding-like"/>
    <property type="match status" value="1"/>
</dbReference>
<reference evidence="5" key="1">
    <citation type="journal article" date="2021" name="PeerJ">
        <title>Extensive microbial diversity within the chicken gut microbiome revealed by metagenomics and culture.</title>
        <authorList>
            <person name="Gilroy R."/>
            <person name="Ravi A."/>
            <person name="Getino M."/>
            <person name="Pursley I."/>
            <person name="Horton D.L."/>
            <person name="Alikhan N.F."/>
            <person name="Baker D."/>
            <person name="Gharbi K."/>
            <person name="Hall N."/>
            <person name="Watson M."/>
            <person name="Adriaenssens E.M."/>
            <person name="Foster-Nyarko E."/>
            <person name="Jarju S."/>
            <person name="Secka A."/>
            <person name="Antonio M."/>
            <person name="Oren A."/>
            <person name="Chaudhuri R.R."/>
            <person name="La Ragione R."/>
            <person name="Hildebrand F."/>
            <person name="Pallen M.J."/>
        </authorList>
    </citation>
    <scope>NUCLEOTIDE SEQUENCE</scope>
    <source>
        <strain evidence="5">5933</strain>
    </source>
</reference>
<protein>
    <submittedName>
        <fullName evidence="5">LacI family transcriptional regulator</fullName>
    </submittedName>
</protein>
<dbReference type="Gene3D" id="3.40.50.2300">
    <property type="match status" value="2"/>
</dbReference>
<evidence type="ECO:0000313" key="6">
    <source>
        <dbReference type="Proteomes" id="UP000823918"/>
    </source>
</evidence>
<evidence type="ECO:0000313" key="5">
    <source>
        <dbReference type="EMBL" id="HJC71455.1"/>
    </source>
</evidence>
<keyword evidence="2" id="KW-0238">DNA-binding</keyword>
<reference evidence="5" key="2">
    <citation type="submission" date="2021-04" db="EMBL/GenBank/DDBJ databases">
        <authorList>
            <person name="Gilroy R."/>
        </authorList>
    </citation>
    <scope>NUCLEOTIDE SEQUENCE</scope>
    <source>
        <strain evidence="5">5933</strain>
    </source>
</reference>
<dbReference type="InterPro" id="IPR028082">
    <property type="entry name" value="Peripla_BP_I"/>
</dbReference>
<keyword evidence="3" id="KW-0804">Transcription</keyword>
<dbReference type="Pfam" id="PF00356">
    <property type="entry name" value="LacI"/>
    <property type="match status" value="1"/>
</dbReference>
<dbReference type="EMBL" id="DWWA01000008">
    <property type="protein sequence ID" value="HJC71455.1"/>
    <property type="molecule type" value="Genomic_DNA"/>
</dbReference>
<dbReference type="GO" id="GO:0000976">
    <property type="term" value="F:transcription cis-regulatory region binding"/>
    <property type="evidence" value="ECO:0007669"/>
    <property type="project" value="TreeGrafter"/>
</dbReference>
<feature type="domain" description="HTH lacI-type" evidence="4">
    <location>
        <begin position="3"/>
        <end position="57"/>
    </location>
</feature>
<dbReference type="SMART" id="SM00354">
    <property type="entry name" value="HTH_LACI"/>
    <property type="match status" value="1"/>
</dbReference>
<gene>
    <name evidence="5" type="ORF">H9698_01495</name>
</gene>
<evidence type="ECO:0000256" key="1">
    <source>
        <dbReference type="ARBA" id="ARBA00023015"/>
    </source>
</evidence>
<dbReference type="GO" id="GO:0003700">
    <property type="term" value="F:DNA-binding transcription factor activity"/>
    <property type="evidence" value="ECO:0007669"/>
    <property type="project" value="TreeGrafter"/>
</dbReference>
<dbReference type="Gene3D" id="1.10.260.40">
    <property type="entry name" value="lambda repressor-like DNA-binding domains"/>
    <property type="match status" value="1"/>
</dbReference>
<proteinExistence type="predicted"/>
<dbReference type="CDD" id="cd01392">
    <property type="entry name" value="HTH_LacI"/>
    <property type="match status" value="1"/>
</dbReference>